<dbReference type="EMBL" id="OX465083">
    <property type="protein sequence ID" value="CAI9292701.1"/>
    <property type="molecule type" value="Genomic_DNA"/>
</dbReference>
<organism evidence="1 2">
    <name type="scientific">Lactuca saligna</name>
    <name type="common">Willowleaf lettuce</name>
    <dbReference type="NCBI Taxonomy" id="75948"/>
    <lineage>
        <taxon>Eukaryota</taxon>
        <taxon>Viridiplantae</taxon>
        <taxon>Streptophyta</taxon>
        <taxon>Embryophyta</taxon>
        <taxon>Tracheophyta</taxon>
        <taxon>Spermatophyta</taxon>
        <taxon>Magnoliopsida</taxon>
        <taxon>eudicotyledons</taxon>
        <taxon>Gunneridae</taxon>
        <taxon>Pentapetalae</taxon>
        <taxon>asterids</taxon>
        <taxon>campanulids</taxon>
        <taxon>Asterales</taxon>
        <taxon>Asteraceae</taxon>
        <taxon>Cichorioideae</taxon>
        <taxon>Cichorieae</taxon>
        <taxon>Lactucinae</taxon>
        <taxon>Lactuca</taxon>
    </lineage>
</organism>
<keyword evidence="2" id="KW-1185">Reference proteome</keyword>
<dbReference type="PANTHER" id="PTHR34538:SF10">
    <property type="entry name" value="GENOME ASSEMBLY, CHROMOSOME: A06"/>
    <property type="match status" value="1"/>
</dbReference>
<sequence length="116" mass="13579">MGVIERLVWMNTCSKKQCRSLLWRVRAAMKKAVKKHTFFVAFYGGPKRQFNFQYDPSSYALNFDDGTHYHYHHNVVEHHKITEVPLPKQQQESHPSSTTTTTTTSAWVYVIWVGSF</sequence>
<proteinExistence type="predicted"/>
<accession>A0AA35ZHH0</accession>
<dbReference type="Proteomes" id="UP001177003">
    <property type="component" value="Chromosome 7"/>
</dbReference>
<gene>
    <name evidence="1" type="ORF">LSALG_LOCUS31755</name>
</gene>
<evidence type="ECO:0000313" key="1">
    <source>
        <dbReference type="EMBL" id="CAI9292701.1"/>
    </source>
</evidence>
<reference evidence="1" key="1">
    <citation type="submission" date="2023-04" db="EMBL/GenBank/DDBJ databases">
        <authorList>
            <person name="Vijverberg K."/>
            <person name="Xiong W."/>
            <person name="Schranz E."/>
        </authorList>
    </citation>
    <scope>NUCLEOTIDE SEQUENCE</scope>
</reference>
<dbReference type="PANTHER" id="PTHR34538">
    <property type="entry name" value="EXPRESSED PROTEIN"/>
    <property type="match status" value="1"/>
</dbReference>
<protein>
    <submittedName>
        <fullName evidence="1">Uncharacterized protein</fullName>
    </submittedName>
</protein>
<evidence type="ECO:0000313" key="2">
    <source>
        <dbReference type="Proteomes" id="UP001177003"/>
    </source>
</evidence>
<name>A0AA35ZHH0_LACSI</name>
<dbReference type="AlphaFoldDB" id="A0AA35ZHH0"/>